<dbReference type="PANTHER" id="PTHR43649">
    <property type="entry name" value="ARABINOSE-BINDING PROTEIN-RELATED"/>
    <property type="match status" value="1"/>
</dbReference>
<feature type="chain" id="PRO_5040941484" evidence="6">
    <location>
        <begin position="26"/>
        <end position="440"/>
    </location>
</feature>
<dbReference type="CDD" id="cd13585">
    <property type="entry name" value="PBP2_TMBP_like"/>
    <property type="match status" value="1"/>
</dbReference>
<evidence type="ECO:0000256" key="6">
    <source>
        <dbReference type="SAM" id="SignalP"/>
    </source>
</evidence>
<dbReference type="AlphaFoldDB" id="A0A9W6CT55"/>
<evidence type="ECO:0000256" key="5">
    <source>
        <dbReference type="ARBA" id="ARBA00023288"/>
    </source>
</evidence>
<dbReference type="RefSeq" id="WP_281882358.1">
    <property type="nucleotide sequence ID" value="NZ_BSDP01000001.1"/>
</dbReference>
<reference evidence="7" key="1">
    <citation type="submission" date="2022-12" db="EMBL/GenBank/DDBJ databases">
        <title>Reference genome sequencing for broad-spectrum identification of bacterial and archaeal isolates by mass spectrometry.</title>
        <authorList>
            <person name="Sekiguchi Y."/>
            <person name="Tourlousse D.M."/>
        </authorList>
    </citation>
    <scope>NUCLEOTIDE SEQUENCE</scope>
    <source>
        <strain evidence="7">14</strain>
    </source>
</reference>
<gene>
    <name evidence="7" type="ORF">ARHIZOSPH14_06010</name>
</gene>
<evidence type="ECO:0000256" key="2">
    <source>
        <dbReference type="ARBA" id="ARBA00022729"/>
    </source>
</evidence>
<keyword evidence="3" id="KW-0472">Membrane</keyword>
<name>A0A9W6CT55_9MICO</name>
<evidence type="ECO:0000313" key="8">
    <source>
        <dbReference type="Proteomes" id="UP001144396"/>
    </source>
</evidence>
<evidence type="ECO:0000313" key="7">
    <source>
        <dbReference type="EMBL" id="GLI26359.1"/>
    </source>
</evidence>
<protein>
    <submittedName>
        <fullName evidence="7">Sugar ABC transporter substrate-binding protein</fullName>
    </submittedName>
</protein>
<dbReference type="InterPro" id="IPR006059">
    <property type="entry name" value="SBP"/>
</dbReference>
<comment type="caution">
    <text evidence="7">The sequence shown here is derived from an EMBL/GenBank/DDBJ whole genome shotgun (WGS) entry which is preliminary data.</text>
</comment>
<dbReference type="PROSITE" id="PS51257">
    <property type="entry name" value="PROKAR_LIPOPROTEIN"/>
    <property type="match status" value="1"/>
</dbReference>
<keyword evidence="1" id="KW-1003">Cell membrane</keyword>
<dbReference type="Gene3D" id="3.40.190.10">
    <property type="entry name" value="Periplasmic binding protein-like II"/>
    <property type="match status" value="1"/>
</dbReference>
<keyword evidence="8" id="KW-1185">Reference proteome</keyword>
<dbReference type="Pfam" id="PF01547">
    <property type="entry name" value="SBP_bac_1"/>
    <property type="match status" value="1"/>
</dbReference>
<sequence>MNTRRNSSIRRGGAAALAASALVLAGCSATDASVDEATSDEPVEILFWSWLPNIQTTIDLFEDAHPEITVNLENVGAGEEQYTKMQNAIDAGSGGPDVAQVTYDSVPSFAVTGALADVSQYTDADLDELFLSGVLQNVRVSGATYGVPQDFGPGVMYYREDVFSDAGVEVPETWDEYAAAAETVRSGSDSYMTFFDGGLPDFAYMGLWQNEADPWSVDETTVSIDLGGAESQRWADYWGDLNSRDLLVHSTMGSDEWFRQMGDGQIASWIVGAWGLQALQGNLPDNEGLWRVAPMPSWEAGSPASSQFGGSSTVVLEQSEKKDAATTFALWLNSDPVAVESLKADQGLLPTTNAAWDDPSFLDEEISYLGGQPARQIFAASAESTAPGWEWLPFQVYISSVYQDTVGGAIDSGGDIGAALLDWQDRIVEYAENQGFAVSE</sequence>
<keyword evidence="5" id="KW-0449">Lipoprotein</keyword>
<proteinExistence type="predicted"/>
<keyword evidence="4" id="KW-0564">Palmitate</keyword>
<dbReference type="Proteomes" id="UP001144396">
    <property type="component" value="Unassembled WGS sequence"/>
</dbReference>
<dbReference type="PANTHER" id="PTHR43649:SF33">
    <property type="entry name" value="POLYGALACTURONAN_RHAMNOGALACTURONAN-BINDING PROTEIN YTCQ"/>
    <property type="match status" value="1"/>
</dbReference>
<evidence type="ECO:0000256" key="3">
    <source>
        <dbReference type="ARBA" id="ARBA00023136"/>
    </source>
</evidence>
<dbReference type="EMBL" id="BSDP01000001">
    <property type="protein sequence ID" value="GLI26359.1"/>
    <property type="molecule type" value="Genomic_DNA"/>
</dbReference>
<feature type="signal peptide" evidence="6">
    <location>
        <begin position="1"/>
        <end position="25"/>
    </location>
</feature>
<dbReference type="SUPFAM" id="SSF53850">
    <property type="entry name" value="Periplasmic binding protein-like II"/>
    <property type="match status" value="1"/>
</dbReference>
<organism evidence="7 8">
    <name type="scientific">Agromyces rhizosphaerae</name>
    <dbReference type="NCBI Taxonomy" id="88374"/>
    <lineage>
        <taxon>Bacteria</taxon>
        <taxon>Bacillati</taxon>
        <taxon>Actinomycetota</taxon>
        <taxon>Actinomycetes</taxon>
        <taxon>Micrococcales</taxon>
        <taxon>Microbacteriaceae</taxon>
        <taxon>Agromyces</taxon>
    </lineage>
</organism>
<evidence type="ECO:0000256" key="4">
    <source>
        <dbReference type="ARBA" id="ARBA00023139"/>
    </source>
</evidence>
<keyword evidence="2 6" id="KW-0732">Signal</keyword>
<accession>A0A9W6CT55</accession>
<evidence type="ECO:0000256" key="1">
    <source>
        <dbReference type="ARBA" id="ARBA00022475"/>
    </source>
</evidence>
<dbReference type="InterPro" id="IPR050490">
    <property type="entry name" value="Bact_solute-bd_prot1"/>
</dbReference>